<reference evidence="3 4" key="1">
    <citation type="submission" date="2022-08" db="EMBL/GenBank/DDBJ databases">
        <title>Polyphasic taxonomy analysis of Qipengyuania sp.RS5-5.</title>
        <authorList>
            <person name="Xamxidin M."/>
            <person name="Wu M."/>
        </authorList>
    </citation>
    <scope>NUCLEOTIDE SEQUENCE [LARGE SCALE GENOMIC DNA]</scope>
    <source>
        <strain evidence="3 4">RS5-5</strain>
    </source>
</reference>
<name>A0ABT1XP54_9SPHN</name>
<dbReference type="Proteomes" id="UP001206067">
    <property type="component" value="Unassembled WGS sequence"/>
</dbReference>
<sequence>MIGRTSCLLAIALASASVCVHPAAAAAQEVATPAAPIAKFVPRPSGAATKFDFEHWDKALRFFVLDQGPSLRQVATQPQASIGTRLTYGQKSQYRLEGNRVTFSMLDKDVIQTLTEYRKDLERIGTEIDIASLPRNEQLAYWINLHNVAVIEQIAQNYPVRWPERLMIDGVKMDDARFLNVAGVALSPKDIRTRIVYPNWTDGRVIYGFFRGEIGGPSIQSGAYTGDNVANLLNFSGNEFVNSLRGVQSRGDALWVSQIYEEARPFYFKNWEADLRAHLDRFAEEPVQKILAETRGVDASLYEADIADLAGGESEPFYSNVESCAAAPGGGLGDCSPVETRIPLNVQRAVQERNAKINELIKERRLGRVTIGDVGPDGKPAEVE</sequence>
<organism evidence="3 4">
    <name type="scientific">Parerythrobacter lacustris</name>
    <dbReference type="NCBI Taxonomy" id="2969984"/>
    <lineage>
        <taxon>Bacteria</taxon>
        <taxon>Pseudomonadati</taxon>
        <taxon>Pseudomonadota</taxon>
        <taxon>Alphaproteobacteria</taxon>
        <taxon>Sphingomonadales</taxon>
        <taxon>Erythrobacteraceae</taxon>
        <taxon>Parerythrobacter</taxon>
    </lineage>
</organism>
<dbReference type="InterPro" id="IPR006869">
    <property type="entry name" value="DUF547"/>
</dbReference>
<evidence type="ECO:0000313" key="3">
    <source>
        <dbReference type="EMBL" id="MCR2833024.1"/>
    </source>
</evidence>
<feature type="chain" id="PRO_5046900522" evidence="1">
    <location>
        <begin position="26"/>
        <end position="384"/>
    </location>
</feature>
<keyword evidence="1" id="KW-0732">Signal</keyword>
<evidence type="ECO:0000313" key="4">
    <source>
        <dbReference type="Proteomes" id="UP001206067"/>
    </source>
</evidence>
<keyword evidence="4" id="KW-1185">Reference proteome</keyword>
<dbReference type="RefSeq" id="WP_257594795.1">
    <property type="nucleotide sequence ID" value="NZ_JANKHH010000003.1"/>
</dbReference>
<proteinExistence type="predicted"/>
<feature type="signal peptide" evidence="1">
    <location>
        <begin position="1"/>
        <end position="25"/>
    </location>
</feature>
<dbReference type="Pfam" id="PF04784">
    <property type="entry name" value="DUF547"/>
    <property type="match status" value="1"/>
</dbReference>
<protein>
    <submittedName>
        <fullName evidence="3">DUF547 domain-containing protein</fullName>
    </submittedName>
</protein>
<accession>A0ABT1XP54</accession>
<comment type="caution">
    <text evidence="3">The sequence shown here is derived from an EMBL/GenBank/DDBJ whole genome shotgun (WGS) entry which is preliminary data.</text>
</comment>
<gene>
    <name evidence="3" type="ORF">NSO95_03625</name>
</gene>
<feature type="domain" description="DUF547" evidence="2">
    <location>
        <begin position="131"/>
        <end position="241"/>
    </location>
</feature>
<dbReference type="EMBL" id="JANKHH010000003">
    <property type="protein sequence ID" value="MCR2833024.1"/>
    <property type="molecule type" value="Genomic_DNA"/>
</dbReference>
<evidence type="ECO:0000259" key="2">
    <source>
        <dbReference type="Pfam" id="PF04784"/>
    </source>
</evidence>
<evidence type="ECO:0000256" key="1">
    <source>
        <dbReference type="SAM" id="SignalP"/>
    </source>
</evidence>